<evidence type="ECO:0000313" key="5">
    <source>
        <dbReference type="Proteomes" id="UP000679226"/>
    </source>
</evidence>
<dbReference type="PROSITE" id="PS51257">
    <property type="entry name" value="PROKAR_LIPOPROTEIN"/>
    <property type="match status" value="1"/>
</dbReference>
<accession>A0A975KDU8</accession>
<evidence type="ECO:0000256" key="2">
    <source>
        <dbReference type="SAM" id="SignalP"/>
    </source>
</evidence>
<feature type="signal peptide" evidence="2">
    <location>
        <begin position="1"/>
        <end position="22"/>
    </location>
</feature>
<evidence type="ECO:0000313" key="4">
    <source>
        <dbReference type="EMBL" id="QUT44278.1"/>
    </source>
</evidence>
<proteinExistence type="predicted"/>
<feature type="chain" id="PRO_5037915114" description="DUF6562 domain-containing protein" evidence="2">
    <location>
        <begin position="23"/>
        <end position="583"/>
    </location>
</feature>
<evidence type="ECO:0000259" key="3">
    <source>
        <dbReference type="Pfam" id="PF20200"/>
    </source>
</evidence>
<dbReference type="Proteomes" id="UP000679226">
    <property type="component" value="Chromosome"/>
</dbReference>
<dbReference type="EMBL" id="CP072227">
    <property type="protein sequence ID" value="QUT44278.1"/>
    <property type="molecule type" value="Genomic_DNA"/>
</dbReference>
<sequence>MKKLYFIITLLFTVLLASCSQEEPVNGETDNSRVSISAELPGDIAATRAQITIPTTHKLRCIIEVWTKSDSPFLKYREEIAVAAGTVPTFDFPLRPGDYTCLMWADFIAADAAVSEVTSVDGVTYTHFEDTYYDTSNLHQLTVKDEFASNLFDTDLCDGFYAKLEVKKNAAAVNESMKLTRPFAKLIVQETDAEKFATLTGLTVSFEMPKTFSVATGEPGAEMLTAVYDKNFASTEDAPQILYTGYVFTPSTGLSLGSSILTFTTAAGKSTREIPGESIELKRNQQMTAGGKLMGDGALDPGTDPDPEPSKDPQVGDYFFIDGTWSSELTEENKANCVGIVYAVGAQGGDDISNYPNSEGKSIKGYVMALQNVKVDNSFDTANKNYFNGKIRPYFYQQNGSNVNSEIQKASKEAFKALASGADWNLYNGFSVTKKILATEIYTQNKDKMYHPALTVFEKWKETTATVVANSSGWYIPSSAQLLQFTGGLFGFAGESAPVVPAVTKVDAYNSAFMNAIDKGITKHFPTNNKNAGYYMYSLSLSNDPAPYVLQIGYGVDGAGSIKATKPSFKVQADIRPVLTIIK</sequence>
<reference evidence="4" key="1">
    <citation type="journal article" date="2021" name="PLoS Genet.">
        <title>Mobile Type VI secretion system loci of the gut Bacteroidales display extensive intra-ecosystem transfer, multi-species spread and geographical clustering.</title>
        <authorList>
            <person name="Garcia-Bayona L."/>
            <person name="Coyne M.J."/>
            <person name="Comstock L.E."/>
        </authorList>
    </citation>
    <scope>NUCLEOTIDE SEQUENCE</scope>
    <source>
        <strain evidence="4">CL11T00C20</strain>
    </source>
</reference>
<dbReference type="RefSeq" id="WP_211454834.1">
    <property type="nucleotide sequence ID" value="NZ_CP072227.1"/>
</dbReference>
<dbReference type="KEGG" id="beg:INE88_01068"/>
<dbReference type="Pfam" id="PF20200">
    <property type="entry name" value="DUF6562"/>
    <property type="match status" value="1"/>
</dbReference>
<evidence type="ECO:0000256" key="1">
    <source>
        <dbReference type="SAM" id="MobiDB-lite"/>
    </source>
</evidence>
<name>A0A975KDU8_9BACE</name>
<dbReference type="InterPro" id="IPR046692">
    <property type="entry name" value="DUF6562"/>
</dbReference>
<dbReference type="AlphaFoldDB" id="A0A975KDU8"/>
<feature type="domain" description="DUF6562" evidence="3">
    <location>
        <begin position="50"/>
        <end position="288"/>
    </location>
</feature>
<gene>
    <name evidence="4" type="ORF">INE88_01068</name>
</gene>
<protein>
    <recommendedName>
        <fullName evidence="3">DUF6562 domain-containing protein</fullName>
    </recommendedName>
</protein>
<organism evidence="4 5">
    <name type="scientific">Bacteroides eggerthii</name>
    <dbReference type="NCBI Taxonomy" id="28111"/>
    <lineage>
        <taxon>Bacteria</taxon>
        <taxon>Pseudomonadati</taxon>
        <taxon>Bacteroidota</taxon>
        <taxon>Bacteroidia</taxon>
        <taxon>Bacteroidales</taxon>
        <taxon>Bacteroidaceae</taxon>
        <taxon>Bacteroides</taxon>
    </lineage>
</organism>
<keyword evidence="2" id="KW-0732">Signal</keyword>
<feature type="region of interest" description="Disordered" evidence="1">
    <location>
        <begin position="290"/>
        <end position="313"/>
    </location>
</feature>